<organism evidence="1 2">
    <name type="scientific">Arenibacterium halophilum</name>
    <dbReference type="NCBI Taxonomy" id="2583821"/>
    <lineage>
        <taxon>Bacteria</taxon>
        <taxon>Pseudomonadati</taxon>
        <taxon>Pseudomonadota</taxon>
        <taxon>Alphaproteobacteria</taxon>
        <taxon>Rhodobacterales</taxon>
        <taxon>Paracoccaceae</taxon>
        <taxon>Arenibacterium</taxon>
    </lineage>
</organism>
<evidence type="ECO:0000313" key="1">
    <source>
        <dbReference type="EMBL" id="TMV10689.1"/>
    </source>
</evidence>
<evidence type="ECO:0000313" key="2">
    <source>
        <dbReference type="Proteomes" id="UP001191082"/>
    </source>
</evidence>
<accession>A0ABY2X6R0</accession>
<dbReference type="InterPro" id="IPR027417">
    <property type="entry name" value="P-loop_NTPase"/>
</dbReference>
<dbReference type="Gene3D" id="3.40.50.300">
    <property type="entry name" value="P-loop containing nucleotide triphosphate hydrolases"/>
    <property type="match status" value="1"/>
</dbReference>
<gene>
    <name evidence="1" type="ORF">FGK64_18130</name>
</gene>
<protein>
    <submittedName>
        <fullName evidence="1">Nodulation protein NodH</fullName>
    </submittedName>
</protein>
<comment type="caution">
    <text evidence="1">The sequence shown here is derived from an EMBL/GenBank/DDBJ whole genome shotgun (WGS) entry which is preliminary data.</text>
</comment>
<reference evidence="1 2" key="1">
    <citation type="submission" date="2019-05" db="EMBL/GenBank/DDBJ databases">
        <title>Marivita sp. nov. isolated from sea sediment.</title>
        <authorList>
            <person name="Kim W."/>
        </authorList>
    </citation>
    <scope>NUCLEOTIDE SEQUENCE [LARGE SCALE GENOMIC DNA]</scope>
    <source>
        <strain evidence="1 2">CAU 1492</strain>
    </source>
</reference>
<name>A0ABY2X6R0_9RHOB</name>
<dbReference type="EMBL" id="VCPC01000004">
    <property type="protein sequence ID" value="TMV10689.1"/>
    <property type="molecule type" value="Genomic_DNA"/>
</dbReference>
<dbReference type="SUPFAM" id="SSF52540">
    <property type="entry name" value="P-loop containing nucleoside triphosphate hydrolases"/>
    <property type="match status" value="1"/>
</dbReference>
<sequence>MPSDFDYFIVLAEMRTGSNFLEINLNAFEGVACHGEAFNPHFIGYPNRDQLLGLTQAQRDADPMALVQAIRAAPGLNGFRFFHSHDPRVIEPVLDDPRCAKIVLTRNPLDSYVSWKIARATNQWKLTDVKRRKQALADFDAEEFAAHVAELQAFQLRILNRMQTSGQVAFYVGYEDLQDLAVMNGLARWLGVSTQLEALDDSLKPQNPGAVFDKVANPEVMEQAMADLDRFNLTRTPNFEPRRGGAVPSYYGGVKTPLLYLPIHGGPVDRVAQWLAALDGVAVDALHHKMNQKALRQWKRKAGQHRSFTVLRHPADRIHDVFCQRILNTGPGSFVAIRETLMKQFKLPLPAGAPGADYTTAQHHDAFEGFLAFIKANLAGQTAIRVDAAWCSQSQALAGFGDVVLPDHVLREDELPVMLPQLARQVGHNAPPELPAPKASGPFTLSDIHDAGLEALIQDIYQRDYRMFGFPDWPGPPDRNNSN</sequence>
<dbReference type="Proteomes" id="UP001191082">
    <property type="component" value="Unassembled WGS sequence"/>
</dbReference>
<keyword evidence="2" id="KW-1185">Reference proteome</keyword>
<dbReference type="RefSeq" id="WP_138865262.1">
    <property type="nucleotide sequence ID" value="NZ_VCPC01000004.1"/>
</dbReference>
<proteinExistence type="predicted"/>